<dbReference type="SMART" id="SM00935">
    <property type="entry name" value="OmpH"/>
    <property type="match status" value="1"/>
</dbReference>
<dbReference type="Pfam" id="PF03938">
    <property type="entry name" value="OmpH"/>
    <property type="match status" value="1"/>
</dbReference>
<evidence type="ECO:0000313" key="5">
    <source>
        <dbReference type="EMBL" id="MDT7831636.1"/>
    </source>
</evidence>
<evidence type="ECO:0000313" key="6">
    <source>
        <dbReference type="Proteomes" id="UP001257277"/>
    </source>
</evidence>
<dbReference type="SUPFAM" id="SSF111384">
    <property type="entry name" value="OmpH-like"/>
    <property type="match status" value="1"/>
</dbReference>
<name>A0ABU3LD42_9FLAO</name>
<dbReference type="InterPro" id="IPR005632">
    <property type="entry name" value="Chaperone_Skp"/>
</dbReference>
<sequence length="172" mass="19712">MRSKLILVAICLFSLATTAQTKVGTIDSELIIGLMPETKKVLSLIESYGKRLDSSYQIKFKDYEAKVTDFRQKQKDYPENLKSLKLQELAKAEQELQQSRSNGNKLIQIKRDEVMRPLYTKLKKVIADICKAEGYAQILTISGNEFAYIDEKFDITQKVMDKLGIKIPEQKN</sequence>
<dbReference type="InterPro" id="IPR024930">
    <property type="entry name" value="Skp_dom_sf"/>
</dbReference>
<reference evidence="5 6" key="1">
    <citation type="submission" date="2023-09" db="EMBL/GenBank/DDBJ databases">
        <title>Novel taxa isolated from Blanes Bay.</title>
        <authorList>
            <person name="Rey-Velasco X."/>
            <person name="Lucena T."/>
        </authorList>
    </citation>
    <scope>NUCLEOTIDE SEQUENCE [LARGE SCALE GENOMIC DNA]</scope>
    <source>
        <strain evidence="5 6">S356</strain>
    </source>
</reference>
<gene>
    <name evidence="5" type="ORF">RQM59_04550</name>
</gene>
<feature type="coiled-coil region" evidence="3">
    <location>
        <begin position="82"/>
        <end position="109"/>
    </location>
</feature>
<feature type="chain" id="PRO_5046274850" evidence="4">
    <location>
        <begin position="20"/>
        <end position="172"/>
    </location>
</feature>
<evidence type="ECO:0000256" key="4">
    <source>
        <dbReference type="SAM" id="SignalP"/>
    </source>
</evidence>
<dbReference type="PANTHER" id="PTHR35089:SF1">
    <property type="entry name" value="CHAPERONE PROTEIN SKP"/>
    <property type="match status" value="1"/>
</dbReference>
<keyword evidence="6" id="KW-1185">Reference proteome</keyword>
<dbReference type="Proteomes" id="UP001257277">
    <property type="component" value="Unassembled WGS sequence"/>
</dbReference>
<evidence type="ECO:0000256" key="1">
    <source>
        <dbReference type="ARBA" id="ARBA00009091"/>
    </source>
</evidence>
<organism evidence="5 6">
    <name type="scientific">Asprobacillus argus</name>
    <dbReference type="NCBI Taxonomy" id="3076534"/>
    <lineage>
        <taxon>Bacteria</taxon>
        <taxon>Pseudomonadati</taxon>
        <taxon>Bacteroidota</taxon>
        <taxon>Flavobacteriia</taxon>
        <taxon>Flavobacteriales</taxon>
        <taxon>Flavobacteriaceae</taxon>
        <taxon>Asprobacillus</taxon>
    </lineage>
</organism>
<proteinExistence type="inferred from homology"/>
<dbReference type="Gene3D" id="3.30.910.20">
    <property type="entry name" value="Skp domain"/>
    <property type="match status" value="1"/>
</dbReference>
<keyword evidence="3" id="KW-0175">Coiled coil</keyword>
<comment type="similarity">
    <text evidence="1">Belongs to the Skp family.</text>
</comment>
<evidence type="ECO:0000256" key="2">
    <source>
        <dbReference type="ARBA" id="ARBA00022729"/>
    </source>
</evidence>
<feature type="signal peptide" evidence="4">
    <location>
        <begin position="1"/>
        <end position="19"/>
    </location>
</feature>
<dbReference type="PANTHER" id="PTHR35089">
    <property type="entry name" value="CHAPERONE PROTEIN SKP"/>
    <property type="match status" value="1"/>
</dbReference>
<dbReference type="RefSeq" id="WP_349240895.1">
    <property type="nucleotide sequence ID" value="NZ_JAVTTO010000002.1"/>
</dbReference>
<dbReference type="EMBL" id="JAVTTO010000002">
    <property type="protein sequence ID" value="MDT7831636.1"/>
    <property type="molecule type" value="Genomic_DNA"/>
</dbReference>
<keyword evidence="2 4" id="KW-0732">Signal</keyword>
<accession>A0ABU3LD42</accession>
<protein>
    <submittedName>
        <fullName evidence="5">OmpH family outer membrane protein</fullName>
    </submittedName>
</protein>
<evidence type="ECO:0000256" key="3">
    <source>
        <dbReference type="SAM" id="Coils"/>
    </source>
</evidence>
<comment type="caution">
    <text evidence="5">The sequence shown here is derived from an EMBL/GenBank/DDBJ whole genome shotgun (WGS) entry which is preliminary data.</text>
</comment>